<dbReference type="GO" id="GO:0003677">
    <property type="term" value="F:DNA binding"/>
    <property type="evidence" value="ECO:0007669"/>
    <property type="project" value="UniProtKB-UniRule"/>
</dbReference>
<keyword evidence="14" id="KW-1185">Reference proteome</keyword>
<dbReference type="PIRSF" id="PIRSF000804">
    <property type="entry name" value="DNA_pol_III_b"/>
    <property type="match status" value="1"/>
</dbReference>
<keyword evidence="6 9" id="KW-0235">DNA replication</keyword>
<dbReference type="GO" id="GO:0005737">
    <property type="term" value="C:cytoplasm"/>
    <property type="evidence" value="ECO:0007669"/>
    <property type="project" value="UniProtKB-SubCell"/>
</dbReference>
<feature type="domain" description="DNA polymerase III beta sliding clamp N-terminal" evidence="10">
    <location>
        <begin position="1"/>
        <end position="117"/>
    </location>
</feature>
<feature type="domain" description="DNA polymerase III beta sliding clamp central" evidence="11">
    <location>
        <begin position="128"/>
        <end position="247"/>
    </location>
</feature>
<dbReference type="Proteomes" id="UP000245921">
    <property type="component" value="Unassembled WGS sequence"/>
</dbReference>
<evidence type="ECO:0000256" key="1">
    <source>
        <dbReference type="ARBA" id="ARBA00004496"/>
    </source>
</evidence>
<dbReference type="GO" id="GO:0009360">
    <property type="term" value="C:DNA polymerase III complex"/>
    <property type="evidence" value="ECO:0007669"/>
    <property type="project" value="InterPro"/>
</dbReference>
<dbReference type="RefSeq" id="WP_109604391.1">
    <property type="nucleotide sequence ID" value="NZ_JAMHJO010000003.1"/>
</dbReference>
<evidence type="ECO:0000259" key="12">
    <source>
        <dbReference type="Pfam" id="PF02768"/>
    </source>
</evidence>
<dbReference type="Gene3D" id="3.10.150.10">
    <property type="entry name" value="DNA Polymerase III, subunit A, domain 2"/>
    <property type="match status" value="1"/>
</dbReference>
<dbReference type="Pfam" id="PF00712">
    <property type="entry name" value="DNA_pol3_beta"/>
    <property type="match status" value="1"/>
</dbReference>
<dbReference type="PANTHER" id="PTHR30478:SF0">
    <property type="entry name" value="BETA SLIDING CLAMP"/>
    <property type="match status" value="1"/>
</dbReference>
<comment type="similarity">
    <text evidence="2 9">Belongs to the beta sliding clamp family.</text>
</comment>
<gene>
    <name evidence="13" type="ORF">C7380_105111</name>
</gene>
<proteinExistence type="inferred from homology"/>
<organism evidence="13 14">
    <name type="scientific">Oceanotoga teriensis</name>
    <dbReference type="NCBI Taxonomy" id="515440"/>
    <lineage>
        <taxon>Bacteria</taxon>
        <taxon>Thermotogati</taxon>
        <taxon>Thermotogota</taxon>
        <taxon>Thermotogae</taxon>
        <taxon>Petrotogales</taxon>
        <taxon>Petrotogaceae</taxon>
        <taxon>Oceanotoga</taxon>
    </lineage>
</organism>
<comment type="subunit">
    <text evidence="9">Forms a ring-shaped head-to-tail homodimer around DNA.</text>
</comment>
<protein>
    <recommendedName>
        <fullName evidence="9">Beta sliding clamp</fullName>
    </recommendedName>
</protein>
<reference evidence="13 14" key="1">
    <citation type="submission" date="2018-05" db="EMBL/GenBank/DDBJ databases">
        <title>Genomic Encyclopedia of Type Strains, Phase IV (KMG-IV): sequencing the most valuable type-strain genomes for metagenomic binning, comparative biology and taxonomic classification.</title>
        <authorList>
            <person name="Goeker M."/>
        </authorList>
    </citation>
    <scope>NUCLEOTIDE SEQUENCE [LARGE SCALE GENOMIC DNA]</scope>
    <source>
        <strain evidence="13 14">DSM 24906</strain>
    </source>
</reference>
<dbReference type="GO" id="GO:0006271">
    <property type="term" value="P:DNA strand elongation involved in DNA replication"/>
    <property type="evidence" value="ECO:0007669"/>
    <property type="project" value="TreeGrafter"/>
</dbReference>
<keyword evidence="4 9" id="KW-0808">Transferase</keyword>
<dbReference type="GO" id="GO:0008408">
    <property type="term" value="F:3'-5' exonuclease activity"/>
    <property type="evidence" value="ECO:0007669"/>
    <property type="project" value="InterPro"/>
</dbReference>
<evidence type="ECO:0000256" key="9">
    <source>
        <dbReference type="PIRNR" id="PIRNR000804"/>
    </source>
</evidence>
<dbReference type="SUPFAM" id="SSF55979">
    <property type="entry name" value="DNA clamp"/>
    <property type="match status" value="3"/>
</dbReference>
<dbReference type="AlphaFoldDB" id="A0AA45C7T1"/>
<comment type="caution">
    <text evidence="13">The sequence shown here is derived from an EMBL/GenBank/DDBJ whole genome shotgun (WGS) entry which is preliminary data.</text>
</comment>
<dbReference type="InterPro" id="IPR046938">
    <property type="entry name" value="DNA_clamp_sf"/>
</dbReference>
<dbReference type="NCBIfam" id="TIGR00663">
    <property type="entry name" value="dnan"/>
    <property type="match status" value="1"/>
</dbReference>
<dbReference type="SMART" id="SM00480">
    <property type="entry name" value="POL3Bc"/>
    <property type="match status" value="1"/>
</dbReference>
<evidence type="ECO:0000256" key="3">
    <source>
        <dbReference type="ARBA" id="ARBA00022490"/>
    </source>
</evidence>
<dbReference type="Gene3D" id="3.70.10.10">
    <property type="match status" value="1"/>
</dbReference>
<evidence type="ECO:0000313" key="14">
    <source>
        <dbReference type="Proteomes" id="UP000245921"/>
    </source>
</evidence>
<evidence type="ECO:0000256" key="2">
    <source>
        <dbReference type="ARBA" id="ARBA00010752"/>
    </source>
</evidence>
<keyword evidence="3 9" id="KW-0963">Cytoplasm</keyword>
<dbReference type="InterPro" id="IPR022634">
    <property type="entry name" value="DNA_polIII_beta_N"/>
</dbReference>
<comment type="function">
    <text evidence="9">Confers DNA tethering and processivity to DNA polymerases and other proteins. Acts as a clamp, forming a ring around DNA (a reaction catalyzed by the clamp-loading complex) which diffuses in an ATP-independent manner freely and bidirectionally along dsDNA. Initially characterized for its ability to contact the catalytic subunit of DNA polymerase III (Pol III), a complex, multichain enzyme responsible for most of the replicative synthesis in bacteria; Pol III exhibits 3'-5' exonuclease proofreading activity. The beta chain is required for initiation of replication as well as for processivity of DNA replication.</text>
</comment>
<evidence type="ECO:0000259" key="11">
    <source>
        <dbReference type="Pfam" id="PF02767"/>
    </source>
</evidence>
<feature type="domain" description="DNA polymerase III beta sliding clamp C-terminal" evidence="12">
    <location>
        <begin position="250"/>
        <end position="368"/>
    </location>
</feature>
<keyword evidence="5 9" id="KW-0548">Nucleotidyltransferase</keyword>
<evidence type="ECO:0000313" key="13">
    <source>
        <dbReference type="EMBL" id="PWJ95481.1"/>
    </source>
</evidence>
<dbReference type="InterPro" id="IPR022637">
    <property type="entry name" value="DNA_polIII_beta_cen"/>
</dbReference>
<dbReference type="PANTHER" id="PTHR30478">
    <property type="entry name" value="DNA POLYMERASE III SUBUNIT BETA"/>
    <property type="match status" value="1"/>
</dbReference>
<evidence type="ECO:0000256" key="6">
    <source>
        <dbReference type="ARBA" id="ARBA00022705"/>
    </source>
</evidence>
<comment type="subcellular location">
    <subcellularLocation>
        <location evidence="1 9">Cytoplasm</location>
    </subcellularLocation>
</comment>
<dbReference type="InterPro" id="IPR022635">
    <property type="entry name" value="DNA_polIII_beta_C"/>
</dbReference>
<sequence>MTFEIEKKGLNNALEMASNAVARKTTNPVLAGIKMHATKDKLHIYATDLQTGFHISLDSKNNDEEFSCVVDQKVFSEIVKTLPDGLIKITYNEILEVESGNSSFKIPTMGAEEFPKVIPDVMGSTLELEKDTILKMIEKVIFCALKDSDPLSKNLNGVYWDFREGGYLTLVASDSYRLALSENKIQEDTIPSSFLLSLKSMEELKIVLSNSKTEKIKLNFDGSRALFHFDDENIELVLNVVDAKYPNYTDIIPQAFKTKMTISNSQFMSSLKRVSIAAGKTEQIKMQIEEDSITFTANSPDVGEATETLPIEKDGEDMLIAYSPRFLREAIEKIETTEIEFNISGDINPTILKPIQDNSYMYIVMPTRWA</sequence>
<evidence type="ECO:0000256" key="5">
    <source>
        <dbReference type="ARBA" id="ARBA00022695"/>
    </source>
</evidence>
<name>A0AA45C7T1_9BACT</name>
<dbReference type="InterPro" id="IPR001001">
    <property type="entry name" value="DNA_polIII_beta"/>
</dbReference>
<dbReference type="Pfam" id="PF02767">
    <property type="entry name" value="DNA_pol3_beta_2"/>
    <property type="match status" value="1"/>
</dbReference>
<dbReference type="EMBL" id="QGGI01000005">
    <property type="protein sequence ID" value="PWJ95481.1"/>
    <property type="molecule type" value="Genomic_DNA"/>
</dbReference>
<evidence type="ECO:0000256" key="4">
    <source>
        <dbReference type="ARBA" id="ARBA00022679"/>
    </source>
</evidence>
<dbReference type="Pfam" id="PF02768">
    <property type="entry name" value="DNA_pol3_beta_3"/>
    <property type="match status" value="1"/>
</dbReference>
<dbReference type="CDD" id="cd00140">
    <property type="entry name" value="beta_clamp"/>
    <property type="match status" value="1"/>
</dbReference>
<keyword evidence="8" id="KW-0238">DNA-binding</keyword>
<dbReference type="GO" id="GO:0003887">
    <property type="term" value="F:DNA-directed DNA polymerase activity"/>
    <property type="evidence" value="ECO:0007669"/>
    <property type="project" value="UniProtKB-UniRule"/>
</dbReference>
<keyword evidence="7 9" id="KW-0239">DNA-directed DNA polymerase</keyword>
<evidence type="ECO:0000256" key="7">
    <source>
        <dbReference type="ARBA" id="ARBA00022932"/>
    </source>
</evidence>
<evidence type="ECO:0000259" key="10">
    <source>
        <dbReference type="Pfam" id="PF00712"/>
    </source>
</evidence>
<accession>A0AA45C7T1</accession>
<evidence type="ECO:0000256" key="8">
    <source>
        <dbReference type="ARBA" id="ARBA00023125"/>
    </source>
</evidence>